<dbReference type="AlphaFoldDB" id="A0A142CN42"/>
<geneLocation type="plasmid" evidence="1">
    <name>p3099-85</name>
</geneLocation>
<dbReference type="EMBL" id="KT754164">
    <property type="protein sequence ID" value="AMQ11987.1"/>
    <property type="molecule type" value="Genomic_DNA"/>
</dbReference>
<accession>A0A142CN42</accession>
<proteinExistence type="predicted"/>
<evidence type="ECO:0000313" key="1">
    <source>
        <dbReference type="EMBL" id="AMQ11987.1"/>
    </source>
</evidence>
<protein>
    <submittedName>
        <fullName evidence="1">Uncharacterized protein</fullName>
    </submittedName>
</protein>
<keyword evidence="1" id="KW-0614">Plasmid</keyword>
<name>A0A142CN42_SHIDY</name>
<reference evidence="1" key="1">
    <citation type="journal article" date="2016" name="Nat. Microbiol.">
        <title>Global phylogeography and evolutionary history of Shigella dysenteriae type 1.</title>
        <authorList>
            <person name="Njamkepo E."/>
            <person name="Fawal N."/>
            <person name="Tran-Dien A."/>
            <person name="Hawkey J."/>
            <person name="Strockbine N."/>
            <person name="Jenkins C."/>
            <person name="Talukder K.A."/>
            <person name="Bercion R."/>
            <person name="Kuleshov K."/>
            <person name="Kolinska R."/>
            <person name="Russell J.E."/>
            <person name="Kaftyreva L."/>
            <person name="Accou-Demartin M."/>
            <person name="Karas A."/>
            <person name="Vandenberg O."/>
            <person name="Mather A.E."/>
            <person name="Mason C.J."/>
            <person name="Page A.J."/>
            <person name="Ramamurthy T."/>
            <person name="Bizet C."/>
            <person name="Gamian A."/>
            <person name="Carle I."/>
            <person name="Sow A.G."/>
            <person name="Bouchier C."/>
            <person name="Wester A.L."/>
            <person name="Lejay-Collin M."/>
            <person name="Fonkoua M.C."/>
            <person name="Hello S.L."/>
            <person name="Blaser M.J."/>
            <person name="Jernberg C."/>
            <person name="Ruckly C."/>
            <person name="Merens A."/>
            <person name="Page A.L."/>
            <person name="Aslett M."/>
            <person name="Roggentin P."/>
            <person name="Fruth A."/>
            <person name="Denamur E."/>
            <person name="Venkatesan M."/>
            <person name="Bercovier H."/>
            <person name="Bodhidatta L."/>
            <person name="Chiou C.S."/>
            <person name="Clermont D."/>
            <person name="Colonna B."/>
            <person name="Egorova S."/>
            <person name="Pazhani G.P."/>
            <person name="Ezernitchi A.V."/>
            <person name="Guigon G."/>
            <person name="Harris S.R."/>
            <person name="Izumiya H."/>
            <person name="Korzeniowska-Kowal A."/>
            <person name="Lutynska A."/>
            <person name="Gouali M."/>
            <person name="Grimont F."/>
            <person name="Langendorf C."/>
            <person name="Marejkova M."/>
            <person name="Peterson L.A."/>
            <person name="Perez-Perez G."/>
            <person name="Ngandjio A."/>
            <person name="Podkolzin A."/>
            <person name="Souche E."/>
            <person name="Makarova M."/>
            <person name="Shipulin G.A."/>
            <person name="Ye C."/>
            <person name="Zemlickova H."/>
            <person name="Herpay M."/>
            <person name="Grimont P.A."/>
            <person name="Parkhill J."/>
            <person name="Sansonetti P."/>
            <person name="Holt K.E."/>
            <person name="Brisse S."/>
            <person name="Thomson N.R."/>
            <person name="Weill F.X."/>
        </authorList>
    </citation>
    <scope>NUCLEOTIDE SEQUENCE</scope>
    <source>
        <strain evidence="1">3099-85</strain>
        <plasmid evidence="1">p3099-85</plasmid>
    </source>
</reference>
<organism evidence="1">
    <name type="scientific">Shigella dysenteriae 1</name>
    <dbReference type="NCBI Taxonomy" id="984897"/>
    <lineage>
        <taxon>Bacteria</taxon>
        <taxon>Pseudomonadati</taxon>
        <taxon>Pseudomonadota</taxon>
        <taxon>Gammaproteobacteria</taxon>
        <taxon>Enterobacterales</taxon>
        <taxon>Enterobacteriaceae</taxon>
        <taxon>Shigella</taxon>
    </lineage>
</organism>
<sequence length="41" mass="4618">MNNLTSGRSFPFRNGDERAPAAPVLFPRLLWLWVSVNGAPY</sequence>